<name>A0AA39P332_9AGAR</name>
<dbReference type="Proteomes" id="UP001175227">
    <property type="component" value="Unassembled WGS sequence"/>
</dbReference>
<feature type="region of interest" description="Disordered" evidence="1">
    <location>
        <begin position="1"/>
        <end position="20"/>
    </location>
</feature>
<feature type="compositionally biased region" description="Polar residues" evidence="1">
    <location>
        <begin position="8"/>
        <end position="20"/>
    </location>
</feature>
<evidence type="ECO:0000313" key="2">
    <source>
        <dbReference type="EMBL" id="KAK0476604.1"/>
    </source>
</evidence>
<gene>
    <name evidence="2" type="ORF">IW261DRAFT_1489047</name>
</gene>
<protein>
    <submittedName>
        <fullName evidence="2">Uncharacterized protein</fullName>
    </submittedName>
</protein>
<dbReference type="EMBL" id="JAUEPR010000019">
    <property type="protein sequence ID" value="KAK0476604.1"/>
    <property type="molecule type" value="Genomic_DNA"/>
</dbReference>
<reference evidence="2" key="1">
    <citation type="submission" date="2023-06" db="EMBL/GenBank/DDBJ databases">
        <authorList>
            <consortium name="Lawrence Berkeley National Laboratory"/>
            <person name="Ahrendt S."/>
            <person name="Sahu N."/>
            <person name="Indic B."/>
            <person name="Wong-Bajracharya J."/>
            <person name="Merenyi Z."/>
            <person name="Ke H.-M."/>
            <person name="Monk M."/>
            <person name="Kocsube S."/>
            <person name="Drula E."/>
            <person name="Lipzen A."/>
            <person name="Balint B."/>
            <person name="Henrissat B."/>
            <person name="Andreopoulos B."/>
            <person name="Martin F.M."/>
            <person name="Harder C.B."/>
            <person name="Rigling D."/>
            <person name="Ford K.L."/>
            <person name="Foster G.D."/>
            <person name="Pangilinan J."/>
            <person name="Papanicolaou A."/>
            <person name="Barry K."/>
            <person name="LaButti K."/>
            <person name="Viragh M."/>
            <person name="Koriabine M."/>
            <person name="Yan M."/>
            <person name="Riley R."/>
            <person name="Champramary S."/>
            <person name="Plett K.L."/>
            <person name="Tsai I.J."/>
            <person name="Slot J."/>
            <person name="Sipos G."/>
            <person name="Plett J."/>
            <person name="Nagy L.G."/>
            <person name="Grigoriev I.V."/>
        </authorList>
    </citation>
    <scope>NUCLEOTIDE SEQUENCE</scope>
    <source>
        <strain evidence="2">ICMP 16352</strain>
    </source>
</reference>
<organism evidence="2 3">
    <name type="scientific">Armillaria novae-zelandiae</name>
    <dbReference type="NCBI Taxonomy" id="153914"/>
    <lineage>
        <taxon>Eukaryota</taxon>
        <taxon>Fungi</taxon>
        <taxon>Dikarya</taxon>
        <taxon>Basidiomycota</taxon>
        <taxon>Agaricomycotina</taxon>
        <taxon>Agaricomycetes</taxon>
        <taxon>Agaricomycetidae</taxon>
        <taxon>Agaricales</taxon>
        <taxon>Marasmiineae</taxon>
        <taxon>Physalacriaceae</taxon>
        <taxon>Armillaria</taxon>
    </lineage>
</organism>
<feature type="non-terminal residue" evidence="2">
    <location>
        <position position="1"/>
    </location>
</feature>
<dbReference type="AlphaFoldDB" id="A0AA39P332"/>
<proteinExistence type="predicted"/>
<accession>A0AA39P332</accession>
<sequence>MMPGTRPTRMQNSSNAFLSPTANTTTTSQCLTQSLFIPLIICAPLLMPAQHPPTPPILLQRNLVRNQACFNFHRLFTDCSAAYPNFELYPLPFAEPVDQNSHPCSGYSAQPNVGLLQPHSNFSHHGSHCSQIPKLRIACAPGVSGQRTMWSFCEQCGAISMVDS</sequence>
<comment type="caution">
    <text evidence="2">The sequence shown here is derived from an EMBL/GenBank/DDBJ whole genome shotgun (WGS) entry which is preliminary data.</text>
</comment>
<evidence type="ECO:0000256" key="1">
    <source>
        <dbReference type="SAM" id="MobiDB-lite"/>
    </source>
</evidence>
<evidence type="ECO:0000313" key="3">
    <source>
        <dbReference type="Proteomes" id="UP001175227"/>
    </source>
</evidence>
<keyword evidence="3" id="KW-1185">Reference proteome</keyword>